<dbReference type="RefSeq" id="WP_092901984.1">
    <property type="nucleotide sequence ID" value="NZ_FOKK01000032.1"/>
</dbReference>
<name>A0A1I1CEV6_9BACT</name>
<reference evidence="2 3" key="1">
    <citation type="submission" date="2016-10" db="EMBL/GenBank/DDBJ databases">
        <authorList>
            <person name="de Groot N.N."/>
        </authorList>
    </citation>
    <scope>NUCLEOTIDE SEQUENCE [LARGE SCALE GENOMIC DNA]</scope>
    <source>
        <strain evidence="2 3">DSM 23399</strain>
    </source>
</reference>
<keyword evidence="1" id="KW-0732">Signal</keyword>
<evidence type="ECO:0008006" key="4">
    <source>
        <dbReference type="Google" id="ProtNLM"/>
    </source>
</evidence>
<dbReference type="Proteomes" id="UP000198790">
    <property type="component" value="Unassembled WGS sequence"/>
</dbReference>
<dbReference type="PROSITE" id="PS51257">
    <property type="entry name" value="PROKAR_LIPOPROTEIN"/>
    <property type="match status" value="1"/>
</dbReference>
<feature type="signal peptide" evidence="1">
    <location>
        <begin position="1"/>
        <end position="25"/>
    </location>
</feature>
<dbReference type="AlphaFoldDB" id="A0A1I1CEV6"/>
<evidence type="ECO:0000256" key="1">
    <source>
        <dbReference type="SAM" id="SignalP"/>
    </source>
</evidence>
<keyword evidence="3" id="KW-1185">Reference proteome</keyword>
<organism evidence="2 3">
    <name type="scientific">Algoriphagus aquimarinus</name>
    <dbReference type="NCBI Taxonomy" id="237018"/>
    <lineage>
        <taxon>Bacteria</taxon>
        <taxon>Pseudomonadati</taxon>
        <taxon>Bacteroidota</taxon>
        <taxon>Cytophagia</taxon>
        <taxon>Cytophagales</taxon>
        <taxon>Cyclobacteriaceae</taxon>
        <taxon>Algoriphagus</taxon>
    </lineage>
</organism>
<dbReference type="EMBL" id="FOKK01000032">
    <property type="protein sequence ID" value="SFB61104.1"/>
    <property type="molecule type" value="Genomic_DNA"/>
</dbReference>
<proteinExistence type="predicted"/>
<sequence length="263" mass="28433">MKKNLFKLAGLVISAMLLGACSQLATYENEDLLTDLAKSEQAGFKLSAFGSASNENARLSTSGNFNLNYTETVCVGDNITFSFGGTGFTGTRTVQLQQLVDGEWIQVFQQAQAPKGVSGSLSGYAVGTYTFRWKVSGQGGQQNVEFTVEVENCGTCQESFSYVDKGDLEPYTFTYIPSESMPAAELVFTFAQGVAVTGLDTWSTKGVTRQKTMDLVACQVYTWTVDLAPNCSGQSPNSNVWTDFKVNEVSKKGDLATITEACR</sequence>
<accession>A0A1I1CEV6</accession>
<protein>
    <recommendedName>
        <fullName evidence="4">Lipoprotein</fullName>
    </recommendedName>
</protein>
<evidence type="ECO:0000313" key="2">
    <source>
        <dbReference type="EMBL" id="SFB61104.1"/>
    </source>
</evidence>
<feature type="chain" id="PRO_5011761374" description="Lipoprotein" evidence="1">
    <location>
        <begin position="26"/>
        <end position="263"/>
    </location>
</feature>
<gene>
    <name evidence="2" type="ORF">SAMN04489723_13219</name>
</gene>
<dbReference type="OrthoDB" id="823957at2"/>
<dbReference type="STRING" id="237018.SAMN04489723_13219"/>
<evidence type="ECO:0000313" key="3">
    <source>
        <dbReference type="Proteomes" id="UP000198790"/>
    </source>
</evidence>